<dbReference type="OrthoDB" id="842664at2759"/>
<evidence type="ECO:0000313" key="4">
    <source>
        <dbReference type="Proteomes" id="UP000265618"/>
    </source>
</evidence>
<protein>
    <submittedName>
        <fullName evidence="3">Histone H3/CENP-A</fullName>
    </submittedName>
</protein>
<proteinExistence type="inferred from homology"/>
<sequence>MTTTIFPRLSFARLVKEIASKYASVADGYRWQEQALEALQAAAEAFMIGLFEDGNLCCLHAKRVTIMAKDMMLVCRLRESHHGG</sequence>
<dbReference type="GO" id="GO:0000786">
    <property type="term" value="C:nucleosome"/>
    <property type="evidence" value="ECO:0007669"/>
    <property type="project" value="InterPro"/>
</dbReference>
<dbReference type="GO" id="GO:0046982">
    <property type="term" value="F:protein heterodimerization activity"/>
    <property type="evidence" value="ECO:0007669"/>
    <property type="project" value="InterPro"/>
</dbReference>
<dbReference type="Proteomes" id="UP000265618">
    <property type="component" value="Unassembled WGS sequence"/>
</dbReference>
<dbReference type="InterPro" id="IPR000164">
    <property type="entry name" value="Histone_H3/CENP-A"/>
</dbReference>
<organism evidence="3 4">
    <name type="scientific">Kipferlia bialata</name>
    <dbReference type="NCBI Taxonomy" id="797122"/>
    <lineage>
        <taxon>Eukaryota</taxon>
        <taxon>Metamonada</taxon>
        <taxon>Carpediemonas-like organisms</taxon>
        <taxon>Kipferlia</taxon>
    </lineage>
</organism>
<comment type="similarity">
    <text evidence="1">Belongs to the histone H3 family.</text>
</comment>
<dbReference type="Gene3D" id="1.10.20.10">
    <property type="entry name" value="Histone, subunit A"/>
    <property type="match status" value="1"/>
</dbReference>
<dbReference type="SUPFAM" id="SSF47113">
    <property type="entry name" value="Histone-fold"/>
    <property type="match status" value="1"/>
</dbReference>
<reference evidence="3 4" key="1">
    <citation type="journal article" date="2018" name="PLoS ONE">
        <title>The draft genome of Kipferlia bialata reveals reductive genome evolution in fornicate parasites.</title>
        <authorList>
            <person name="Tanifuji G."/>
            <person name="Takabayashi S."/>
            <person name="Kume K."/>
            <person name="Takagi M."/>
            <person name="Nakayama T."/>
            <person name="Kamikawa R."/>
            <person name="Inagaki Y."/>
            <person name="Hashimoto T."/>
        </authorList>
    </citation>
    <scope>NUCLEOTIDE SEQUENCE [LARGE SCALE GENOMIC DNA]</scope>
    <source>
        <strain evidence="3">NY0173</strain>
    </source>
</reference>
<evidence type="ECO:0000313" key="3">
    <source>
        <dbReference type="EMBL" id="GCA62091.1"/>
    </source>
</evidence>
<evidence type="ECO:0000259" key="2">
    <source>
        <dbReference type="Pfam" id="PF00125"/>
    </source>
</evidence>
<name>A0A391NIJ7_9EUKA</name>
<evidence type="ECO:0000256" key="1">
    <source>
        <dbReference type="ARBA" id="ARBA00010343"/>
    </source>
</evidence>
<comment type="caution">
    <text evidence="3">The sequence shown here is derived from an EMBL/GenBank/DDBJ whole genome shotgun (WGS) entry which is preliminary data.</text>
</comment>
<dbReference type="GO" id="GO:0003677">
    <property type="term" value="F:DNA binding"/>
    <property type="evidence" value="ECO:0007669"/>
    <property type="project" value="InterPro"/>
</dbReference>
<feature type="domain" description="Core Histone H2A/H2B/H3" evidence="2">
    <location>
        <begin position="5"/>
        <end position="77"/>
    </location>
</feature>
<dbReference type="PRINTS" id="PR00622">
    <property type="entry name" value="HISTONEH3"/>
</dbReference>
<dbReference type="PANTHER" id="PTHR45810:SF1">
    <property type="entry name" value="HISTONE H3-LIKE CENTROMERIC PROTEIN A"/>
    <property type="match status" value="1"/>
</dbReference>
<dbReference type="InterPro" id="IPR007125">
    <property type="entry name" value="H2A/H2B/H3"/>
</dbReference>
<keyword evidence="4" id="KW-1185">Reference proteome</keyword>
<accession>A0A391NIJ7</accession>
<dbReference type="EMBL" id="BDIP01000154">
    <property type="protein sequence ID" value="GCA62091.1"/>
    <property type="molecule type" value="Genomic_DNA"/>
</dbReference>
<dbReference type="GO" id="GO:0030527">
    <property type="term" value="F:structural constituent of chromatin"/>
    <property type="evidence" value="ECO:0007669"/>
    <property type="project" value="InterPro"/>
</dbReference>
<dbReference type="SMART" id="SM00428">
    <property type="entry name" value="H3"/>
    <property type="match status" value="1"/>
</dbReference>
<dbReference type="Pfam" id="PF00125">
    <property type="entry name" value="Histone"/>
    <property type="match status" value="1"/>
</dbReference>
<dbReference type="AlphaFoldDB" id="A0A391NIJ7"/>
<dbReference type="InterPro" id="IPR009072">
    <property type="entry name" value="Histone-fold"/>
</dbReference>
<gene>
    <name evidence="3" type="ORF">KIPB_001148</name>
</gene>
<dbReference type="PANTHER" id="PTHR45810">
    <property type="entry name" value="HISTONE H3.2"/>
    <property type="match status" value="1"/>
</dbReference>